<proteinExistence type="predicted"/>
<gene>
    <name evidence="1" type="ORF">EKG37_21040</name>
</gene>
<keyword evidence="2" id="KW-1185">Reference proteome</keyword>
<dbReference type="AlphaFoldDB" id="A0A431VU36"/>
<evidence type="ECO:0000313" key="1">
    <source>
        <dbReference type="EMBL" id="RTR26559.1"/>
    </source>
</evidence>
<accession>A0A431VU36</accession>
<sequence length="122" mass="13954">MYFINEEHKENFEKLMQIYGITPGKSSQYESNIYIAAVPYIYELIDESDFKPYNGPLVSLMRFDENKGIMVPSHAGLTGSTTWLVQAGFSLYNGNPCDLDYSNSTEFAQVFIQAFKIRNKLV</sequence>
<dbReference type="Proteomes" id="UP000271374">
    <property type="component" value="Unassembled WGS sequence"/>
</dbReference>
<protein>
    <submittedName>
        <fullName evidence="1">Uncharacterized protein</fullName>
    </submittedName>
</protein>
<comment type="caution">
    <text evidence="1">The sequence shown here is derived from an EMBL/GenBank/DDBJ whole genome shotgun (WGS) entry which is preliminary data.</text>
</comment>
<evidence type="ECO:0000313" key="2">
    <source>
        <dbReference type="Proteomes" id="UP000271374"/>
    </source>
</evidence>
<reference evidence="1 2" key="1">
    <citation type="submission" date="2018-12" db="EMBL/GenBank/DDBJ databases">
        <title>Bacillus yapensis draft genome sequence.</title>
        <authorList>
            <person name="Yu L."/>
            <person name="Xu X."/>
            <person name="Tang X."/>
        </authorList>
    </citation>
    <scope>NUCLEOTIDE SEQUENCE [LARGE SCALE GENOMIC DNA]</scope>
    <source>
        <strain evidence="1 2">XXST-01</strain>
    </source>
</reference>
<name>A0A431VU36_9BACI</name>
<dbReference type="OrthoDB" id="2968185at2"/>
<organism evidence="1 2">
    <name type="scientific">Bacillus yapensis</name>
    <dbReference type="NCBI Taxonomy" id="2492960"/>
    <lineage>
        <taxon>Bacteria</taxon>
        <taxon>Bacillati</taxon>
        <taxon>Bacillota</taxon>
        <taxon>Bacilli</taxon>
        <taxon>Bacillales</taxon>
        <taxon>Bacillaceae</taxon>
        <taxon>Bacillus</taxon>
    </lineage>
</organism>
<dbReference type="EMBL" id="RXNT01000023">
    <property type="protein sequence ID" value="RTR26559.1"/>
    <property type="molecule type" value="Genomic_DNA"/>
</dbReference>